<comment type="caution">
    <text evidence="2">The sequence shown here is derived from an EMBL/GenBank/DDBJ whole genome shotgun (WGS) entry which is preliminary data.</text>
</comment>
<organism evidence="2 3">
    <name type="scientific">Hibiscus sabdariffa</name>
    <name type="common">roselle</name>
    <dbReference type="NCBI Taxonomy" id="183260"/>
    <lineage>
        <taxon>Eukaryota</taxon>
        <taxon>Viridiplantae</taxon>
        <taxon>Streptophyta</taxon>
        <taxon>Embryophyta</taxon>
        <taxon>Tracheophyta</taxon>
        <taxon>Spermatophyta</taxon>
        <taxon>Magnoliopsida</taxon>
        <taxon>eudicotyledons</taxon>
        <taxon>Gunneridae</taxon>
        <taxon>Pentapetalae</taxon>
        <taxon>rosids</taxon>
        <taxon>malvids</taxon>
        <taxon>Malvales</taxon>
        <taxon>Malvaceae</taxon>
        <taxon>Malvoideae</taxon>
        <taxon>Hibiscus</taxon>
    </lineage>
</organism>
<evidence type="ECO:0000313" key="2">
    <source>
        <dbReference type="EMBL" id="KAK9032827.1"/>
    </source>
</evidence>
<proteinExistence type="predicted"/>
<accession>A0ABR2T6P2</accession>
<evidence type="ECO:0000313" key="3">
    <source>
        <dbReference type="Proteomes" id="UP001396334"/>
    </source>
</evidence>
<evidence type="ECO:0000256" key="1">
    <source>
        <dbReference type="SAM" id="MobiDB-lite"/>
    </source>
</evidence>
<sequence>MEVEDHLIDGRHEWECGKNVNASRERLKFAKVYVESPPRCSNCHVFGHTKKYCPIAISSSVLKPAQVWRLKKTVEFDLVHGESSSVVAPDVIKFAFVSVGNILEEVPAHVSGIGGTVAVDCCGEDKGFTAMCGVGCVAGIDDVDVDVVDGSVVRDDGTSCELSEALDGDFPPLQASAKKKGSGSPS</sequence>
<gene>
    <name evidence="2" type="ORF">V6N11_017869</name>
</gene>
<name>A0ABR2T6P2_9ROSI</name>
<feature type="compositionally biased region" description="Basic residues" evidence="1">
    <location>
        <begin position="177"/>
        <end position="186"/>
    </location>
</feature>
<protein>
    <submittedName>
        <fullName evidence="2">Uncharacterized protein</fullName>
    </submittedName>
</protein>
<dbReference type="Proteomes" id="UP001396334">
    <property type="component" value="Unassembled WGS sequence"/>
</dbReference>
<dbReference type="EMBL" id="JBBPBN010000008">
    <property type="protein sequence ID" value="KAK9032827.1"/>
    <property type="molecule type" value="Genomic_DNA"/>
</dbReference>
<reference evidence="2 3" key="1">
    <citation type="journal article" date="2024" name="G3 (Bethesda)">
        <title>Genome assembly of Hibiscus sabdariffa L. provides insights into metabolisms of medicinal natural products.</title>
        <authorList>
            <person name="Kim T."/>
        </authorList>
    </citation>
    <scope>NUCLEOTIDE SEQUENCE [LARGE SCALE GENOMIC DNA]</scope>
    <source>
        <strain evidence="2">TK-2024</strain>
        <tissue evidence="2">Old leaves</tissue>
    </source>
</reference>
<keyword evidence="3" id="KW-1185">Reference proteome</keyword>
<feature type="region of interest" description="Disordered" evidence="1">
    <location>
        <begin position="166"/>
        <end position="186"/>
    </location>
</feature>